<comment type="caution">
    <text evidence="2">The sequence shown here is derived from an EMBL/GenBank/DDBJ whole genome shotgun (WGS) entry which is preliminary data.</text>
</comment>
<dbReference type="InterPro" id="IPR050508">
    <property type="entry name" value="Methyltransf_Superfamily"/>
</dbReference>
<keyword evidence="3" id="KW-1185">Reference proteome</keyword>
<dbReference type="Pfam" id="PF08241">
    <property type="entry name" value="Methyltransf_11"/>
    <property type="match status" value="1"/>
</dbReference>
<keyword evidence="2" id="KW-0808">Transferase</keyword>
<dbReference type="EMBL" id="SLWR01000003">
    <property type="protein sequence ID" value="TCO49255.1"/>
    <property type="molecule type" value="Genomic_DNA"/>
</dbReference>
<dbReference type="GO" id="GO:0032259">
    <property type="term" value="P:methylation"/>
    <property type="evidence" value="ECO:0007669"/>
    <property type="project" value="UniProtKB-KW"/>
</dbReference>
<feature type="domain" description="Methyltransferase type 11" evidence="1">
    <location>
        <begin position="39"/>
        <end position="128"/>
    </location>
</feature>
<dbReference type="GO" id="GO:0008757">
    <property type="term" value="F:S-adenosylmethionine-dependent methyltransferase activity"/>
    <property type="evidence" value="ECO:0007669"/>
    <property type="project" value="InterPro"/>
</dbReference>
<dbReference type="Proteomes" id="UP000295573">
    <property type="component" value="Unassembled WGS sequence"/>
</dbReference>
<dbReference type="PANTHER" id="PTHR42912">
    <property type="entry name" value="METHYLTRANSFERASE"/>
    <property type="match status" value="1"/>
</dbReference>
<dbReference type="RefSeq" id="WP_132146839.1">
    <property type="nucleotide sequence ID" value="NZ_SLWR01000003.1"/>
</dbReference>
<gene>
    <name evidence="2" type="ORF">EV646_103233</name>
</gene>
<proteinExistence type="predicted"/>
<evidence type="ECO:0000313" key="2">
    <source>
        <dbReference type="EMBL" id="TCO49255.1"/>
    </source>
</evidence>
<reference evidence="2 3" key="1">
    <citation type="journal article" date="2015" name="Stand. Genomic Sci.">
        <title>Genomic Encyclopedia of Bacterial and Archaeal Type Strains, Phase III: the genomes of soil and plant-associated and newly described type strains.</title>
        <authorList>
            <person name="Whitman W.B."/>
            <person name="Woyke T."/>
            <person name="Klenk H.P."/>
            <person name="Zhou Y."/>
            <person name="Lilburn T.G."/>
            <person name="Beck B.J."/>
            <person name="De Vos P."/>
            <person name="Vandamme P."/>
            <person name="Eisen J.A."/>
            <person name="Garrity G."/>
            <person name="Hugenholtz P."/>
            <person name="Kyrpides N.C."/>
        </authorList>
    </citation>
    <scope>NUCLEOTIDE SEQUENCE [LARGE SCALE GENOMIC DNA]</scope>
    <source>
        <strain evidence="2 3">VKM Ac-2541</strain>
    </source>
</reference>
<dbReference type="CDD" id="cd02440">
    <property type="entry name" value="AdoMet_MTases"/>
    <property type="match status" value="1"/>
</dbReference>
<accession>A0A4R2J1M7</accession>
<evidence type="ECO:0000313" key="3">
    <source>
        <dbReference type="Proteomes" id="UP000295573"/>
    </source>
</evidence>
<name>A0A4R2J1M7_9ACTN</name>
<dbReference type="InterPro" id="IPR013216">
    <property type="entry name" value="Methyltransf_11"/>
</dbReference>
<organism evidence="2 3">
    <name type="scientific">Kribbella antiqua</name>
    <dbReference type="NCBI Taxonomy" id="2512217"/>
    <lineage>
        <taxon>Bacteria</taxon>
        <taxon>Bacillati</taxon>
        <taxon>Actinomycetota</taxon>
        <taxon>Actinomycetes</taxon>
        <taxon>Propionibacteriales</taxon>
        <taxon>Kribbellaceae</taxon>
        <taxon>Kribbella</taxon>
    </lineage>
</organism>
<evidence type="ECO:0000259" key="1">
    <source>
        <dbReference type="Pfam" id="PF08241"/>
    </source>
</evidence>
<dbReference type="InterPro" id="IPR029063">
    <property type="entry name" value="SAM-dependent_MTases_sf"/>
</dbReference>
<sequence length="219" mass="24246">MKARYDGLADWYEARFVAGREPHQPGLLDLLGTGSGPCLDIGCGTGRNFETIRATGRTVVGLDYSADQLQMARSRTDGPLMRADAAVLPFADESFDTVTVMWISTDVDDFGKVLREATRVLRPGGLLVAYGVHPCFNGPHVVWEENGSRLIHPNYRTPGWHEESPWWGEDGIRRRVGMRHAPLAEYLNAFLATDLTVERFEEPGGGDVPHTLAVRARRG</sequence>
<protein>
    <submittedName>
        <fullName evidence="2">Methyltransferase family protein</fullName>
    </submittedName>
</protein>
<dbReference type="SUPFAM" id="SSF53335">
    <property type="entry name" value="S-adenosyl-L-methionine-dependent methyltransferases"/>
    <property type="match status" value="1"/>
</dbReference>
<dbReference type="OrthoDB" id="9805171at2"/>
<dbReference type="Gene3D" id="3.40.50.150">
    <property type="entry name" value="Vaccinia Virus protein VP39"/>
    <property type="match status" value="1"/>
</dbReference>
<keyword evidence="2" id="KW-0489">Methyltransferase</keyword>
<dbReference type="AlphaFoldDB" id="A0A4R2J1M7"/>